<sequence>METPPWFADALKDALKDVKKDLNDIKTDVAALKKISVKTQQLAAKAYNLQCGDGVGREYEELVFRDGKAPSETNLPPLTRRNDIETLTADQSRLYYTGYKAGDIPGHAARLAFIKKFVGCTVP</sequence>
<protein>
    <recommendedName>
        <fullName evidence="3">Mug135-like C-terminal domain-containing protein</fullName>
    </recommendedName>
</protein>
<comment type="similarity">
    <text evidence="1">Belongs to the UPF0612 family.</text>
</comment>
<dbReference type="Pfam" id="PF08593">
    <property type="entry name" value="Mug135_C"/>
    <property type="match status" value="1"/>
</dbReference>
<evidence type="ECO:0000313" key="4">
    <source>
        <dbReference type="EMBL" id="KAJ7761066.1"/>
    </source>
</evidence>
<feature type="coiled-coil region" evidence="2">
    <location>
        <begin position="8"/>
        <end position="35"/>
    </location>
</feature>
<accession>A0AAD7JCM2</accession>
<evidence type="ECO:0000313" key="5">
    <source>
        <dbReference type="Proteomes" id="UP001215598"/>
    </source>
</evidence>
<reference evidence="4" key="1">
    <citation type="submission" date="2023-03" db="EMBL/GenBank/DDBJ databases">
        <title>Massive genome expansion in bonnet fungi (Mycena s.s.) driven by repeated elements and novel gene families across ecological guilds.</title>
        <authorList>
            <consortium name="Lawrence Berkeley National Laboratory"/>
            <person name="Harder C.B."/>
            <person name="Miyauchi S."/>
            <person name="Viragh M."/>
            <person name="Kuo A."/>
            <person name="Thoen E."/>
            <person name="Andreopoulos B."/>
            <person name="Lu D."/>
            <person name="Skrede I."/>
            <person name="Drula E."/>
            <person name="Henrissat B."/>
            <person name="Morin E."/>
            <person name="Kohler A."/>
            <person name="Barry K."/>
            <person name="LaButti K."/>
            <person name="Morin E."/>
            <person name="Salamov A."/>
            <person name="Lipzen A."/>
            <person name="Mereny Z."/>
            <person name="Hegedus B."/>
            <person name="Baldrian P."/>
            <person name="Stursova M."/>
            <person name="Weitz H."/>
            <person name="Taylor A."/>
            <person name="Grigoriev I.V."/>
            <person name="Nagy L.G."/>
            <person name="Martin F."/>
            <person name="Kauserud H."/>
        </authorList>
    </citation>
    <scope>NUCLEOTIDE SEQUENCE</scope>
    <source>
        <strain evidence="4">CBHHK182m</strain>
    </source>
</reference>
<feature type="domain" description="Mug135-like C-terminal" evidence="3">
    <location>
        <begin position="46"/>
        <end position="121"/>
    </location>
</feature>
<evidence type="ECO:0000259" key="3">
    <source>
        <dbReference type="Pfam" id="PF08593"/>
    </source>
</evidence>
<evidence type="ECO:0000256" key="1">
    <source>
        <dbReference type="ARBA" id="ARBA00005788"/>
    </source>
</evidence>
<dbReference type="InterPro" id="IPR013902">
    <property type="entry name" value="Mug135-like_C"/>
</dbReference>
<keyword evidence="2" id="KW-0175">Coiled coil</keyword>
<gene>
    <name evidence="4" type="ORF">B0H16DRAFT_1531739</name>
</gene>
<evidence type="ECO:0000256" key="2">
    <source>
        <dbReference type="SAM" id="Coils"/>
    </source>
</evidence>
<organism evidence="4 5">
    <name type="scientific">Mycena metata</name>
    <dbReference type="NCBI Taxonomy" id="1033252"/>
    <lineage>
        <taxon>Eukaryota</taxon>
        <taxon>Fungi</taxon>
        <taxon>Dikarya</taxon>
        <taxon>Basidiomycota</taxon>
        <taxon>Agaricomycotina</taxon>
        <taxon>Agaricomycetes</taxon>
        <taxon>Agaricomycetidae</taxon>
        <taxon>Agaricales</taxon>
        <taxon>Marasmiineae</taxon>
        <taxon>Mycenaceae</taxon>
        <taxon>Mycena</taxon>
    </lineage>
</organism>
<dbReference type="EMBL" id="JARKIB010000036">
    <property type="protein sequence ID" value="KAJ7761066.1"/>
    <property type="molecule type" value="Genomic_DNA"/>
</dbReference>
<keyword evidence="5" id="KW-1185">Reference proteome</keyword>
<dbReference type="Proteomes" id="UP001215598">
    <property type="component" value="Unassembled WGS sequence"/>
</dbReference>
<dbReference type="AlphaFoldDB" id="A0AAD7JCM2"/>
<comment type="caution">
    <text evidence="4">The sequence shown here is derived from an EMBL/GenBank/DDBJ whole genome shotgun (WGS) entry which is preliminary data.</text>
</comment>
<name>A0AAD7JCM2_9AGAR</name>
<proteinExistence type="inferred from homology"/>